<keyword evidence="6 7" id="KW-0067">ATP-binding</keyword>
<comment type="caution">
    <text evidence="10">The sequence shown here is derived from an EMBL/GenBank/DDBJ whole genome shotgun (WGS) entry which is preliminary data.</text>
</comment>
<evidence type="ECO:0000256" key="1">
    <source>
        <dbReference type="ARBA" id="ARBA00012513"/>
    </source>
</evidence>
<dbReference type="SUPFAM" id="SSF56112">
    <property type="entry name" value="Protein kinase-like (PK-like)"/>
    <property type="match status" value="1"/>
</dbReference>
<dbReference type="SMART" id="SM00220">
    <property type="entry name" value="S_TKc"/>
    <property type="match status" value="1"/>
</dbReference>
<evidence type="ECO:0000256" key="4">
    <source>
        <dbReference type="ARBA" id="ARBA00022741"/>
    </source>
</evidence>
<accession>A0A2T0T1A5</accession>
<dbReference type="InterPro" id="IPR011009">
    <property type="entry name" value="Kinase-like_dom_sf"/>
</dbReference>
<keyword evidence="3" id="KW-0808">Transferase</keyword>
<dbReference type="PROSITE" id="PS00107">
    <property type="entry name" value="PROTEIN_KINASE_ATP"/>
    <property type="match status" value="1"/>
</dbReference>
<dbReference type="Gene3D" id="1.10.510.10">
    <property type="entry name" value="Transferase(Phosphotransferase) domain 1"/>
    <property type="match status" value="1"/>
</dbReference>
<dbReference type="AlphaFoldDB" id="A0A2T0T1A5"/>
<protein>
    <recommendedName>
        <fullName evidence="1">non-specific serine/threonine protein kinase</fullName>
        <ecNumber evidence="1">2.7.11.1</ecNumber>
    </recommendedName>
</protein>
<evidence type="ECO:0000256" key="8">
    <source>
        <dbReference type="SAM" id="MobiDB-lite"/>
    </source>
</evidence>
<feature type="compositionally biased region" description="Basic and acidic residues" evidence="8">
    <location>
        <begin position="384"/>
        <end position="400"/>
    </location>
</feature>
<dbReference type="Pfam" id="PF00069">
    <property type="entry name" value="Pkinase"/>
    <property type="match status" value="1"/>
</dbReference>
<sequence>MTDELLADRYELAEVIGVGGMAEVRRAQDTLLGREVAVKLFAADTDLANARRFDNEVRILAGLSHPGLVSVHDAGTSGRTRFVVLRLVDGPTLRHRMAEGPLPVEEVRTLGAAVADALAHVHGQGVVHRDVKPSNILLDADGTPYLADFGLAHTIGSTRLTRTGLLVGTAAYIAPEQVRGAGVDSPADVYALGLVLLECLTGHCEYTGSDVETIVSRLHRSPVVPAHLPADLARLLTLMTSQSPADRPTARQCADTLRSGDLPTTVMRAPRRTALVATAAGILGALCLGWALAPDSAPPVSESPGTADPAVVVESTTTAPQPAAMSDTSPPATQQQTSDQVGAAAAQAQDTAQAQQAAPAQEPAPAQGPAPVQADGPGQGEGHGPGKKDEPPGQAKKDKP</sequence>
<dbReference type="Proteomes" id="UP000239494">
    <property type="component" value="Unassembled WGS sequence"/>
</dbReference>
<dbReference type="RefSeq" id="WP_245886873.1">
    <property type="nucleotide sequence ID" value="NZ_PVTF01000007.1"/>
</dbReference>
<dbReference type="InterPro" id="IPR008271">
    <property type="entry name" value="Ser/Thr_kinase_AS"/>
</dbReference>
<keyword evidence="4 7" id="KW-0547">Nucleotide-binding</keyword>
<organism evidence="10 11">
    <name type="scientific">Umezawaea tangerina</name>
    <dbReference type="NCBI Taxonomy" id="84725"/>
    <lineage>
        <taxon>Bacteria</taxon>
        <taxon>Bacillati</taxon>
        <taxon>Actinomycetota</taxon>
        <taxon>Actinomycetes</taxon>
        <taxon>Pseudonocardiales</taxon>
        <taxon>Pseudonocardiaceae</taxon>
        <taxon>Umezawaea</taxon>
    </lineage>
</organism>
<gene>
    <name evidence="10" type="ORF">CLV43_10729</name>
</gene>
<dbReference type="PROSITE" id="PS50011">
    <property type="entry name" value="PROTEIN_KINASE_DOM"/>
    <property type="match status" value="1"/>
</dbReference>
<feature type="domain" description="Protein kinase" evidence="9">
    <location>
        <begin position="10"/>
        <end position="265"/>
    </location>
</feature>
<evidence type="ECO:0000256" key="2">
    <source>
        <dbReference type="ARBA" id="ARBA00022527"/>
    </source>
</evidence>
<dbReference type="EMBL" id="PVTF01000007">
    <property type="protein sequence ID" value="PRY39446.1"/>
    <property type="molecule type" value="Genomic_DNA"/>
</dbReference>
<dbReference type="PROSITE" id="PS00108">
    <property type="entry name" value="PROTEIN_KINASE_ST"/>
    <property type="match status" value="1"/>
</dbReference>
<keyword evidence="11" id="KW-1185">Reference proteome</keyword>
<feature type="compositionally biased region" description="Low complexity" evidence="8">
    <location>
        <begin position="340"/>
        <end position="376"/>
    </location>
</feature>
<dbReference type="CDD" id="cd14014">
    <property type="entry name" value="STKc_PknB_like"/>
    <property type="match status" value="1"/>
</dbReference>
<feature type="region of interest" description="Disordered" evidence="8">
    <location>
        <begin position="317"/>
        <end position="400"/>
    </location>
</feature>
<proteinExistence type="predicted"/>
<dbReference type="Gene3D" id="3.30.200.20">
    <property type="entry name" value="Phosphorylase Kinase, domain 1"/>
    <property type="match status" value="1"/>
</dbReference>
<evidence type="ECO:0000256" key="7">
    <source>
        <dbReference type="PROSITE-ProRule" id="PRU10141"/>
    </source>
</evidence>
<evidence type="ECO:0000256" key="3">
    <source>
        <dbReference type="ARBA" id="ARBA00022679"/>
    </source>
</evidence>
<evidence type="ECO:0000256" key="6">
    <source>
        <dbReference type="ARBA" id="ARBA00022840"/>
    </source>
</evidence>
<evidence type="ECO:0000313" key="10">
    <source>
        <dbReference type="EMBL" id="PRY39446.1"/>
    </source>
</evidence>
<dbReference type="GO" id="GO:0004674">
    <property type="term" value="F:protein serine/threonine kinase activity"/>
    <property type="evidence" value="ECO:0007669"/>
    <property type="project" value="UniProtKB-KW"/>
</dbReference>
<dbReference type="PANTHER" id="PTHR43289:SF6">
    <property type="entry name" value="SERINE_THREONINE-PROTEIN KINASE NEKL-3"/>
    <property type="match status" value="1"/>
</dbReference>
<keyword evidence="2 10" id="KW-0723">Serine/threonine-protein kinase</keyword>
<feature type="binding site" evidence="7">
    <location>
        <position position="39"/>
    </location>
    <ligand>
        <name>ATP</name>
        <dbReference type="ChEBI" id="CHEBI:30616"/>
    </ligand>
</feature>
<feature type="compositionally biased region" description="Polar residues" evidence="8">
    <location>
        <begin position="317"/>
        <end position="339"/>
    </location>
</feature>
<name>A0A2T0T1A5_9PSEU</name>
<evidence type="ECO:0000256" key="5">
    <source>
        <dbReference type="ARBA" id="ARBA00022777"/>
    </source>
</evidence>
<dbReference type="GO" id="GO:0005524">
    <property type="term" value="F:ATP binding"/>
    <property type="evidence" value="ECO:0007669"/>
    <property type="project" value="UniProtKB-UniRule"/>
</dbReference>
<keyword evidence="5 10" id="KW-0418">Kinase</keyword>
<dbReference type="InterPro" id="IPR017441">
    <property type="entry name" value="Protein_kinase_ATP_BS"/>
</dbReference>
<evidence type="ECO:0000259" key="9">
    <source>
        <dbReference type="PROSITE" id="PS50011"/>
    </source>
</evidence>
<dbReference type="PANTHER" id="PTHR43289">
    <property type="entry name" value="MITOGEN-ACTIVATED PROTEIN KINASE KINASE KINASE 20-RELATED"/>
    <property type="match status" value="1"/>
</dbReference>
<dbReference type="InterPro" id="IPR000719">
    <property type="entry name" value="Prot_kinase_dom"/>
</dbReference>
<reference evidence="10 11" key="1">
    <citation type="submission" date="2018-03" db="EMBL/GenBank/DDBJ databases">
        <title>Genomic Encyclopedia of Archaeal and Bacterial Type Strains, Phase II (KMG-II): from individual species to whole genera.</title>
        <authorList>
            <person name="Goeker M."/>
        </authorList>
    </citation>
    <scope>NUCLEOTIDE SEQUENCE [LARGE SCALE GENOMIC DNA]</scope>
    <source>
        <strain evidence="10 11">DSM 44720</strain>
    </source>
</reference>
<evidence type="ECO:0000313" key="11">
    <source>
        <dbReference type="Proteomes" id="UP000239494"/>
    </source>
</evidence>
<dbReference type="EC" id="2.7.11.1" evidence="1"/>